<proteinExistence type="predicted"/>
<dbReference type="Proteomes" id="UP001257914">
    <property type="component" value="Unassembled WGS sequence"/>
</dbReference>
<keyword evidence="1 2" id="KW-0597">Phosphoprotein</keyword>
<evidence type="ECO:0000313" key="4">
    <source>
        <dbReference type="EMBL" id="MDU0111907.1"/>
    </source>
</evidence>
<evidence type="ECO:0000256" key="1">
    <source>
        <dbReference type="ARBA" id="ARBA00022553"/>
    </source>
</evidence>
<dbReference type="InterPro" id="IPR011006">
    <property type="entry name" value="CheY-like_superfamily"/>
</dbReference>
<comment type="caution">
    <text evidence="4">The sequence shown here is derived from an EMBL/GenBank/DDBJ whole genome shotgun (WGS) entry which is preliminary data.</text>
</comment>
<feature type="modified residue" description="4-aspartylphosphate" evidence="2">
    <location>
        <position position="55"/>
    </location>
</feature>
<dbReference type="InterPro" id="IPR050595">
    <property type="entry name" value="Bact_response_regulator"/>
</dbReference>
<organism evidence="4 5">
    <name type="scientific">Psychrosphaera aquimarina</name>
    <dbReference type="NCBI Taxonomy" id="2044854"/>
    <lineage>
        <taxon>Bacteria</taxon>
        <taxon>Pseudomonadati</taxon>
        <taxon>Pseudomonadota</taxon>
        <taxon>Gammaproteobacteria</taxon>
        <taxon>Alteromonadales</taxon>
        <taxon>Pseudoalteromonadaceae</taxon>
        <taxon>Psychrosphaera</taxon>
    </lineage>
</organism>
<name>A0ABU3QWU9_9GAMM</name>
<dbReference type="SMART" id="SM00448">
    <property type="entry name" value="REC"/>
    <property type="match status" value="1"/>
</dbReference>
<evidence type="ECO:0000256" key="2">
    <source>
        <dbReference type="PROSITE-ProRule" id="PRU00169"/>
    </source>
</evidence>
<dbReference type="Pfam" id="PF00072">
    <property type="entry name" value="Response_reg"/>
    <property type="match status" value="1"/>
</dbReference>
<sequence>MKLKNIRVLLVDDEIFNFEMLDIALGSKYNLSYASSGQQGLSLSIEQSPQVILLDICMPGLDGYDTCRLLKNTPETKEIPIILLTGLDNEEEVNEGFMAGCDAYITKPFEMTELMTKIEHLSEL</sequence>
<evidence type="ECO:0000259" key="3">
    <source>
        <dbReference type="PROSITE" id="PS50110"/>
    </source>
</evidence>
<dbReference type="PROSITE" id="PS50110">
    <property type="entry name" value="RESPONSE_REGULATORY"/>
    <property type="match status" value="1"/>
</dbReference>
<evidence type="ECO:0000313" key="5">
    <source>
        <dbReference type="Proteomes" id="UP001257914"/>
    </source>
</evidence>
<dbReference type="EMBL" id="JAWCUA010000001">
    <property type="protein sequence ID" value="MDU0111907.1"/>
    <property type="molecule type" value="Genomic_DNA"/>
</dbReference>
<reference evidence="4 5" key="1">
    <citation type="submission" date="2023-10" db="EMBL/GenBank/DDBJ databases">
        <title>Psychrosphaera aquimaarina strain SW33 isolated from seawater.</title>
        <authorList>
            <person name="Bayburt H."/>
            <person name="Kim J.M."/>
            <person name="Choi B.J."/>
            <person name="Jeon C.O."/>
        </authorList>
    </citation>
    <scope>NUCLEOTIDE SEQUENCE [LARGE SCALE GENOMIC DNA]</scope>
    <source>
        <strain evidence="4 5">KCTC 52743</strain>
    </source>
</reference>
<dbReference type="Gene3D" id="3.40.50.2300">
    <property type="match status" value="1"/>
</dbReference>
<dbReference type="PANTHER" id="PTHR44591">
    <property type="entry name" value="STRESS RESPONSE REGULATOR PROTEIN 1"/>
    <property type="match status" value="1"/>
</dbReference>
<dbReference type="RefSeq" id="WP_315945838.1">
    <property type="nucleotide sequence ID" value="NZ_JAWCUA010000001.1"/>
</dbReference>
<dbReference type="PANTHER" id="PTHR44591:SF3">
    <property type="entry name" value="RESPONSE REGULATORY DOMAIN-CONTAINING PROTEIN"/>
    <property type="match status" value="1"/>
</dbReference>
<keyword evidence="5" id="KW-1185">Reference proteome</keyword>
<protein>
    <submittedName>
        <fullName evidence="4">Response regulator</fullName>
    </submittedName>
</protein>
<feature type="domain" description="Response regulatory" evidence="3">
    <location>
        <begin position="7"/>
        <end position="122"/>
    </location>
</feature>
<dbReference type="InterPro" id="IPR001789">
    <property type="entry name" value="Sig_transdc_resp-reg_receiver"/>
</dbReference>
<accession>A0ABU3QWU9</accession>
<dbReference type="SUPFAM" id="SSF52172">
    <property type="entry name" value="CheY-like"/>
    <property type="match status" value="1"/>
</dbReference>
<gene>
    <name evidence="4" type="ORF">RT723_02575</name>
</gene>